<gene>
    <name evidence="1" type="ORF">ACFOX0_17725</name>
</gene>
<evidence type="ECO:0000313" key="1">
    <source>
        <dbReference type="EMBL" id="MFC4107757.1"/>
    </source>
</evidence>
<protein>
    <submittedName>
        <fullName evidence="1">Uncharacterized protein</fullName>
    </submittedName>
</protein>
<name>A0ABV8KNU9_9ACTN</name>
<dbReference type="Proteomes" id="UP001595868">
    <property type="component" value="Unassembled WGS sequence"/>
</dbReference>
<dbReference type="EMBL" id="JBHSBN010000011">
    <property type="protein sequence ID" value="MFC4107757.1"/>
    <property type="molecule type" value="Genomic_DNA"/>
</dbReference>
<proteinExistence type="predicted"/>
<dbReference type="RefSeq" id="WP_377547088.1">
    <property type="nucleotide sequence ID" value="NZ_JBHSBN010000011.1"/>
</dbReference>
<organism evidence="1 2">
    <name type="scientific">Micromonospora zhanjiangensis</name>
    <dbReference type="NCBI Taxonomy" id="1522057"/>
    <lineage>
        <taxon>Bacteria</taxon>
        <taxon>Bacillati</taxon>
        <taxon>Actinomycetota</taxon>
        <taxon>Actinomycetes</taxon>
        <taxon>Micromonosporales</taxon>
        <taxon>Micromonosporaceae</taxon>
        <taxon>Micromonospora</taxon>
    </lineage>
</organism>
<accession>A0ABV8KNU9</accession>
<comment type="caution">
    <text evidence="1">The sequence shown here is derived from an EMBL/GenBank/DDBJ whole genome shotgun (WGS) entry which is preliminary data.</text>
</comment>
<evidence type="ECO:0000313" key="2">
    <source>
        <dbReference type="Proteomes" id="UP001595868"/>
    </source>
</evidence>
<sequence>MSAHQPPIPRYRLHIFDGTYEVLHHRTYVVTLDLNAPGFGSVLDRHLQQLTREAVTANEPMDAPRLEVRDLAGNKVLDWTGA</sequence>
<reference evidence="2" key="1">
    <citation type="journal article" date="2019" name="Int. J. Syst. Evol. Microbiol.">
        <title>The Global Catalogue of Microorganisms (GCM) 10K type strain sequencing project: providing services to taxonomists for standard genome sequencing and annotation.</title>
        <authorList>
            <consortium name="The Broad Institute Genomics Platform"/>
            <consortium name="The Broad Institute Genome Sequencing Center for Infectious Disease"/>
            <person name="Wu L."/>
            <person name="Ma J."/>
        </authorList>
    </citation>
    <scope>NUCLEOTIDE SEQUENCE [LARGE SCALE GENOMIC DNA]</scope>
    <source>
        <strain evidence="2">2902at01</strain>
    </source>
</reference>
<keyword evidence="2" id="KW-1185">Reference proteome</keyword>